<gene>
    <name evidence="2" type="ORF">BACVE_002586</name>
</gene>
<name>A0A410L6G6_BACVE</name>
<proteinExistence type="predicted"/>
<evidence type="ECO:0008006" key="4">
    <source>
        <dbReference type="Google" id="ProtNLM"/>
    </source>
</evidence>
<organism evidence="2 3">
    <name type="scientific">Bacillus velezensis</name>
    <dbReference type="NCBI Taxonomy" id="492670"/>
    <lineage>
        <taxon>Bacteria</taxon>
        <taxon>Bacillati</taxon>
        <taxon>Bacillota</taxon>
        <taxon>Bacilli</taxon>
        <taxon>Bacillales</taxon>
        <taxon>Bacillaceae</taxon>
        <taxon>Bacillus</taxon>
        <taxon>Bacillus amyloliquefaciens group</taxon>
    </lineage>
</organism>
<evidence type="ECO:0000313" key="3">
    <source>
        <dbReference type="Proteomes" id="UP000587477"/>
    </source>
</evidence>
<reference evidence="3" key="1">
    <citation type="submission" date="2020-10" db="EMBL/GenBank/DDBJ databases">
        <title>Complete genome sequence of Bacillus velezensis NST6.</title>
        <authorList>
            <person name="Choi J."/>
        </authorList>
    </citation>
    <scope>NUCLEOTIDE SEQUENCE [LARGE SCALE GENOMIC DNA]</scope>
    <source>
        <strain evidence="3">NST6</strain>
    </source>
</reference>
<evidence type="ECO:0000256" key="1">
    <source>
        <dbReference type="SAM" id="Phobius"/>
    </source>
</evidence>
<dbReference type="AlphaFoldDB" id="A0A410L6G6"/>
<sequence>MIGQLSNKKIFLSSFFIILICSLLFQFSISDKVLQSYYSSVGESTYDIGEKSVRTIVMFLQGFMIFTTFVEILIGGFLLFVAAFILGTKKPKKIYLLLYTLTSLISAFKMLILSVVNYLTADSSLIYSAGGTSLSLQLLDPFLLISIAALYAAAGKLTDLSKGKRIILTGCFVLLKLFTIFLNYFMADKI</sequence>
<feature type="transmembrane region" description="Helical" evidence="1">
    <location>
        <begin position="136"/>
        <end position="154"/>
    </location>
</feature>
<feature type="transmembrane region" description="Helical" evidence="1">
    <location>
        <begin position="166"/>
        <end position="187"/>
    </location>
</feature>
<feature type="transmembrane region" description="Helical" evidence="1">
    <location>
        <begin position="12"/>
        <end position="29"/>
    </location>
</feature>
<dbReference type="RefSeq" id="WP_007613520.1">
    <property type="nucleotide sequence ID" value="NZ_AP018402.1"/>
</dbReference>
<evidence type="ECO:0000313" key="2">
    <source>
        <dbReference type="EMBL" id="QOY27573.1"/>
    </source>
</evidence>
<protein>
    <recommendedName>
        <fullName evidence="4">Yip1 domain-containing protein</fullName>
    </recommendedName>
</protein>
<keyword evidence="1" id="KW-0812">Transmembrane</keyword>
<feature type="transmembrane region" description="Helical" evidence="1">
    <location>
        <begin position="63"/>
        <end position="87"/>
    </location>
</feature>
<accession>A0A410L6G6</accession>
<dbReference type="Proteomes" id="UP000587477">
    <property type="component" value="Chromosome"/>
</dbReference>
<keyword evidence="1" id="KW-0472">Membrane</keyword>
<dbReference type="EMBL" id="CP063687">
    <property type="protein sequence ID" value="QOY27573.1"/>
    <property type="molecule type" value="Genomic_DNA"/>
</dbReference>
<dbReference type="KEGG" id="bmp:NG74_03073"/>
<keyword evidence="1" id="KW-1133">Transmembrane helix</keyword>
<feature type="transmembrane region" description="Helical" evidence="1">
    <location>
        <begin position="94"/>
        <end position="116"/>
    </location>
</feature>